<feature type="domain" description="MotA/TolQ/ExbB proton channel" evidence="10">
    <location>
        <begin position="102"/>
        <end position="216"/>
    </location>
</feature>
<dbReference type="PANTHER" id="PTHR30433:SF3">
    <property type="entry name" value="MOTILITY PROTEIN A"/>
    <property type="match status" value="1"/>
</dbReference>
<dbReference type="PROSITE" id="PS01307">
    <property type="entry name" value="MOTA"/>
    <property type="match status" value="1"/>
</dbReference>
<dbReference type="InterPro" id="IPR000540">
    <property type="entry name" value="Flag_MotA_CS"/>
</dbReference>
<keyword evidence="3" id="KW-0813">Transport</keyword>
<keyword evidence="11" id="KW-0282">Flagellum</keyword>
<keyword evidence="12" id="KW-1185">Reference proteome</keyword>
<comment type="caution">
    <text evidence="11">The sequence shown here is derived from an EMBL/GenBank/DDBJ whole genome shotgun (WGS) entry which is preliminary data.</text>
</comment>
<feature type="transmembrane region" description="Helical" evidence="9">
    <location>
        <begin position="153"/>
        <end position="172"/>
    </location>
</feature>
<keyword evidence="7 9" id="KW-1133">Transmembrane helix</keyword>
<accession>A0ABY3G6P7</accession>
<dbReference type="EMBL" id="VOAV01000029">
    <property type="protein sequence ID" value="TWO28005.1"/>
    <property type="molecule type" value="Genomic_DNA"/>
</dbReference>
<keyword evidence="5 9" id="KW-0812">Transmembrane</keyword>
<dbReference type="Proteomes" id="UP000321599">
    <property type="component" value="Unassembled WGS sequence"/>
</dbReference>
<keyword evidence="8 9" id="KW-0472">Membrane</keyword>
<keyword evidence="4" id="KW-1003">Cell membrane</keyword>
<evidence type="ECO:0000256" key="6">
    <source>
        <dbReference type="ARBA" id="ARBA00022779"/>
    </source>
</evidence>
<evidence type="ECO:0000313" key="12">
    <source>
        <dbReference type="Proteomes" id="UP000321599"/>
    </source>
</evidence>
<evidence type="ECO:0000256" key="9">
    <source>
        <dbReference type="SAM" id="Phobius"/>
    </source>
</evidence>
<reference evidence="11 12" key="1">
    <citation type="submission" date="2019-07" db="EMBL/GenBank/DDBJ databases">
        <title>Rapid identification of Enteric Bacteria from Whole Genome Sequences (WGS) using Average Nucleotide Identity (ANI).</title>
        <authorList>
            <person name="Lane C."/>
        </authorList>
    </citation>
    <scope>NUCLEOTIDE SEQUENCE [LARGE SCALE GENOMIC DNA]</scope>
    <source>
        <strain evidence="11 12">2013D-9588</strain>
    </source>
</reference>
<evidence type="ECO:0000313" key="11">
    <source>
        <dbReference type="EMBL" id="TWO28005.1"/>
    </source>
</evidence>
<protein>
    <submittedName>
        <fullName evidence="11">Flagellar motor stator protein MotA</fullName>
    </submittedName>
</protein>
<evidence type="ECO:0000256" key="7">
    <source>
        <dbReference type="ARBA" id="ARBA00022989"/>
    </source>
</evidence>
<keyword evidence="6" id="KW-0283">Flagellar rotation</keyword>
<dbReference type="NCBIfam" id="NF006284">
    <property type="entry name" value="PRK08456.1"/>
    <property type="match status" value="1"/>
</dbReference>
<dbReference type="InterPro" id="IPR047055">
    <property type="entry name" value="MotA-like"/>
</dbReference>
<keyword evidence="11" id="KW-0969">Cilium</keyword>
<dbReference type="PANTHER" id="PTHR30433">
    <property type="entry name" value="CHEMOTAXIS PROTEIN MOTA"/>
    <property type="match status" value="1"/>
</dbReference>
<keyword evidence="11" id="KW-0966">Cell projection</keyword>
<dbReference type="InterPro" id="IPR002898">
    <property type="entry name" value="MotA_ExbB_proton_chnl"/>
</dbReference>
<comment type="similarity">
    <text evidence="2">Belongs to the MotA family.</text>
</comment>
<evidence type="ECO:0000256" key="8">
    <source>
        <dbReference type="ARBA" id="ARBA00023136"/>
    </source>
</evidence>
<feature type="transmembrane region" description="Helical" evidence="9">
    <location>
        <begin position="178"/>
        <end position="200"/>
    </location>
</feature>
<gene>
    <name evidence="11" type="primary">motA</name>
    <name evidence="11" type="ORF">XK09_06585</name>
</gene>
<organism evidence="11 12">
    <name type="scientific">Campylobacter lanienae</name>
    <dbReference type="NCBI Taxonomy" id="75658"/>
    <lineage>
        <taxon>Bacteria</taxon>
        <taxon>Pseudomonadati</taxon>
        <taxon>Campylobacterota</taxon>
        <taxon>Epsilonproteobacteria</taxon>
        <taxon>Campylobacterales</taxon>
        <taxon>Campylobacteraceae</taxon>
        <taxon>Campylobacter</taxon>
    </lineage>
</organism>
<dbReference type="Pfam" id="PF01618">
    <property type="entry name" value="MotA_ExbB"/>
    <property type="match status" value="1"/>
</dbReference>
<evidence type="ECO:0000256" key="2">
    <source>
        <dbReference type="ARBA" id="ARBA00008038"/>
    </source>
</evidence>
<evidence type="ECO:0000259" key="10">
    <source>
        <dbReference type="Pfam" id="PF01618"/>
    </source>
</evidence>
<dbReference type="RefSeq" id="WP_147499080.1">
    <property type="nucleotide sequence ID" value="NZ_VOAV01000029.1"/>
</dbReference>
<name>A0ABY3G6P7_9BACT</name>
<sequence>MDLSTILGMVLAVTSISVGDILVGGNPLHVLHISSVLIVIPTAMFSAMTATNKKYIKAAFKELKIAFKGSGVDMTARINELVEYSTLARKNGILSLEQKAVAIEDEFLKTGLSMLVDGQPIDEVKEHLELSIETTEEYYHECGHFWIRTGESCPTFGLVGAVMGLMLALQLLDNPAAMAAGIAGAFTATVTGIMGSYAFFGPWGMKIIGNAKDIVKEKVMILEALVGIAEGANPRSLEAKLFNFLDKNEPRISQFN</sequence>
<evidence type="ECO:0000256" key="3">
    <source>
        <dbReference type="ARBA" id="ARBA00022448"/>
    </source>
</evidence>
<comment type="subcellular location">
    <subcellularLocation>
        <location evidence="1">Cell inner membrane</location>
        <topology evidence="1">Multi-pass membrane protein</topology>
    </subcellularLocation>
</comment>
<proteinExistence type="inferred from homology"/>
<evidence type="ECO:0000256" key="1">
    <source>
        <dbReference type="ARBA" id="ARBA00004429"/>
    </source>
</evidence>
<evidence type="ECO:0000256" key="5">
    <source>
        <dbReference type="ARBA" id="ARBA00022692"/>
    </source>
</evidence>
<feature type="transmembrane region" description="Helical" evidence="9">
    <location>
        <begin position="29"/>
        <end position="51"/>
    </location>
</feature>
<evidence type="ECO:0000256" key="4">
    <source>
        <dbReference type="ARBA" id="ARBA00022475"/>
    </source>
</evidence>